<evidence type="ECO:0000313" key="2">
    <source>
        <dbReference type="Proteomes" id="UP000698963"/>
    </source>
</evidence>
<protein>
    <recommendedName>
        <fullName evidence="3">Lipoprotein</fullName>
    </recommendedName>
</protein>
<dbReference type="RefSeq" id="WP_304124070.1">
    <property type="nucleotide sequence ID" value="NZ_DYZA01000240.1"/>
</dbReference>
<evidence type="ECO:0008006" key="3">
    <source>
        <dbReference type="Google" id="ProtNLM"/>
    </source>
</evidence>
<evidence type="ECO:0000313" key="1">
    <source>
        <dbReference type="EMBL" id="HJD98305.1"/>
    </source>
</evidence>
<reference evidence="1" key="2">
    <citation type="submission" date="2021-09" db="EMBL/GenBank/DDBJ databases">
        <authorList>
            <person name="Gilroy R."/>
        </authorList>
    </citation>
    <scope>NUCLEOTIDE SEQUENCE</scope>
    <source>
        <strain evidence="1">ChiGjej2B2-19336</strain>
    </source>
</reference>
<dbReference type="EMBL" id="DYZA01000240">
    <property type="protein sequence ID" value="HJD98305.1"/>
    <property type="molecule type" value="Genomic_DNA"/>
</dbReference>
<dbReference type="AlphaFoldDB" id="A0A921AYN8"/>
<comment type="caution">
    <text evidence="1">The sequence shown here is derived from an EMBL/GenBank/DDBJ whole genome shotgun (WGS) entry which is preliminary data.</text>
</comment>
<organism evidence="1 2">
    <name type="scientific">Mailhella massiliensis</name>
    <dbReference type="NCBI Taxonomy" id="1903261"/>
    <lineage>
        <taxon>Bacteria</taxon>
        <taxon>Pseudomonadati</taxon>
        <taxon>Thermodesulfobacteriota</taxon>
        <taxon>Desulfovibrionia</taxon>
        <taxon>Desulfovibrionales</taxon>
        <taxon>Desulfovibrionaceae</taxon>
        <taxon>Mailhella</taxon>
    </lineage>
</organism>
<accession>A0A921AYN8</accession>
<dbReference type="Proteomes" id="UP000698963">
    <property type="component" value="Unassembled WGS sequence"/>
</dbReference>
<gene>
    <name evidence="1" type="ORF">K8W16_11765</name>
</gene>
<sequence length="159" mass="17360">MKRRLVVFLAFSFCVFVLFGGCGRKGAPIPDYSVDEFAFGALRAEAAADGSITFQGTVTGASQNMEYMVLEMQAVDGELCEGCPFLAQDQYRVDSRDAWESEDGSSFSFVYRPAFKGEIYRWRIIGRNVYAGLPEVASPMQTVFMDGVSGALSVAVPGE</sequence>
<dbReference type="PROSITE" id="PS51257">
    <property type="entry name" value="PROKAR_LIPOPROTEIN"/>
    <property type="match status" value="1"/>
</dbReference>
<proteinExistence type="predicted"/>
<name>A0A921AYN8_9BACT</name>
<reference evidence="1" key="1">
    <citation type="journal article" date="2021" name="PeerJ">
        <title>Extensive microbial diversity within the chicken gut microbiome revealed by metagenomics and culture.</title>
        <authorList>
            <person name="Gilroy R."/>
            <person name="Ravi A."/>
            <person name="Getino M."/>
            <person name="Pursley I."/>
            <person name="Horton D.L."/>
            <person name="Alikhan N.F."/>
            <person name="Baker D."/>
            <person name="Gharbi K."/>
            <person name="Hall N."/>
            <person name="Watson M."/>
            <person name="Adriaenssens E.M."/>
            <person name="Foster-Nyarko E."/>
            <person name="Jarju S."/>
            <person name="Secka A."/>
            <person name="Antonio M."/>
            <person name="Oren A."/>
            <person name="Chaudhuri R.R."/>
            <person name="La Ragione R."/>
            <person name="Hildebrand F."/>
            <person name="Pallen M.J."/>
        </authorList>
    </citation>
    <scope>NUCLEOTIDE SEQUENCE</scope>
    <source>
        <strain evidence="1">ChiGjej2B2-19336</strain>
    </source>
</reference>